<feature type="domain" description="RNA polymerase sigma-70 ECF-like HTH" evidence="5">
    <location>
        <begin position="20"/>
        <end position="202"/>
    </location>
</feature>
<dbReference type="PANTHER" id="PTHR43133:SF39">
    <property type="entry name" value="SIMILAR TO RNA POLYMERASE SIGMA-E FACTOR"/>
    <property type="match status" value="1"/>
</dbReference>
<dbReference type="InterPro" id="IPR013325">
    <property type="entry name" value="RNA_pol_sigma_r2"/>
</dbReference>
<keyword evidence="4" id="KW-0804">Transcription</keyword>
<evidence type="ECO:0000256" key="1">
    <source>
        <dbReference type="ARBA" id="ARBA00010641"/>
    </source>
</evidence>
<dbReference type="SUPFAM" id="SSF88659">
    <property type="entry name" value="Sigma3 and sigma4 domains of RNA polymerase sigma factors"/>
    <property type="match status" value="1"/>
</dbReference>
<accession>A0A8A4TH59</accession>
<dbReference type="EMBL" id="CP071793">
    <property type="protein sequence ID" value="QTD48963.1"/>
    <property type="molecule type" value="Genomic_DNA"/>
</dbReference>
<name>A0A8A4TH59_SULCO</name>
<evidence type="ECO:0000313" key="6">
    <source>
        <dbReference type="EMBL" id="QTD48963.1"/>
    </source>
</evidence>
<dbReference type="InterPro" id="IPR036388">
    <property type="entry name" value="WH-like_DNA-bd_sf"/>
</dbReference>
<dbReference type="RefSeq" id="WP_237378612.1">
    <property type="nucleotide sequence ID" value="NZ_CP071793.1"/>
</dbReference>
<dbReference type="InterPro" id="IPR014284">
    <property type="entry name" value="RNA_pol_sigma-70_dom"/>
</dbReference>
<keyword evidence="2" id="KW-0805">Transcription regulation</keyword>
<evidence type="ECO:0000313" key="7">
    <source>
        <dbReference type="Proteomes" id="UP000663929"/>
    </source>
</evidence>
<keyword evidence="7" id="KW-1185">Reference proteome</keyword>
<dbReference type="InterPro" id="IPR053812">
    <property type="entry name" value="HTH_Sigma70_ECF-like"/>
</dbReference>
<evidence type="ECO:0000259" key="5">
    <source>
        <dbReference type="Pfam" id="PF07638"/>
    </source>
</evidence>
<dbReference type="PANTHER" id="PTHR43133">
    <property type="entry name" value="RNA POLYMERASE ECF-TYPE SIGMA FACTO"/>
    <property type="match status" value="1"/>
</dbReference>
<dbReference type="NCBIfam" id="TIGR02937">
    <property type="entry name" value="sigma70-ECF"/>
    <property type="match status" value="1"/>
</dbReference>
<gene>
    <name evidence="6" type="ORF">J3U87_25545</name>
</gene>
<evidence type="ECO:0000256" key="4">
    <source>
        <dbReference type="ARBA" id="ARBA00023163"/>
    </source>
</evidence>
<sequence length="205" mass="23156">MGTHSASDNSPIEDIPNQASLTAYLGQWRKGDPQALNRLLHLVYRDLKGAAIHYLNGERACHTLQPTALINEVYLRLQANDRLSFQNRAQFFAFAGRLMRQILVEHARSRAAVKRGGDREKVFLSDITGVISDKQGDLNSVLAVDEALEKLDRLDPRQARIIELRFFAGLNTGEVAAALEVSEATIQREWRVARLWFMRELSTKS</sequence>
<dbReference type="Pfam" id="PF07638">
    <property type="entry name" value="Sigma70_ECF"/>
    <property type="match status" value="1"/>
</dbReference>
<comment type="similarity">
    <text evidence="1">Belongs to the sigma-70 factor family. ECF subfamily.</text>
</comment>
<dbReference type="GO" id="GO:0016987">
    <property type="term" value="F:sigma factor activity"/>
    <property type="evidence" value="ECO:0007669"/>
    <property type="project" value="UniProtKB-KW"/>
</dbReference>
<dbReference type="Proteomes" id="UP000663929">
    <property type="component" value="Chromosome"/>
</dbReference>
<dbReference type="SUPFAM" id="SSF88946">
    <property type="entry name" value="Sigma2 domain of RNA polymerase sigma factors"/>
    <property type="match status" value="1"/>
</dbReference>
<evidence type="ECO:0000256" key="2">
    <source>
        <dbReference type="ARBA" id="ARBA00023015"/>
    </source>
</evidence>
<evidence type="ECO:0000256" key="3">
    <source>
        <dbReference type="ARBA" id="ARBA00023082"/>
    </source>
</evidence>
<dbReference type="InterPro" id="IPR011517">
    <property type="entry name" value="RNA_pol_sigma70_ECF-like"/>
</dbReference>
<dbReference type="InterPro" id="IPR039425">
    <property type="entry name" value="RNA_pol_sigma-70-like"/>
</dbReference>
<organism evidence="6 7">
    <name type="scientific">Sulfidibacter corallicola</name>
    <dbReference type="NCBI Taxonomy" id="2818388"/>
    <lineage>
        <taxon>Bacteria</taxon>
        <taxon>Pseudomonadati</taxon>
        <taxon>Acidobacteriota</taxon>
        <taxon>Holophagae</taxon>
        <taxon>Acanthopleuribacterales</taxon>
        <taxon>Acanthopleuribacteraceae</taxon>
        <taxon>Sulfidibacter</taxon>
    </lineage>
</organism>
<dbReference type="NCBIfam" id="TIGR02999">
    <property type="entry name" value="Sig-70_X6"/>
    <property type="match status" value="1"/>
</dbReference>
<protein>
    <submittedName>
        <fullName evidence="6">Sigma-70 family RNA polymerase sigma factor</fullName>
    </submittedName>
</protein>
<dbReference type="KEGG" id="scor:J3U87_25545"/>
<dbReference type="Gene3D" id="1.10.10.10">
    <property type="entry name" value="Winged helix-like DNA-binding domain superfamily/Winged helix DNA-binding domain"/>
    <property type="match status" value="1"/>
</dbReference>
<keyword evidence="3" id="KW-0731">Sigma factor</keyword>
<dbReference type="GO" id="GO:0006352">
    <property type="term" value="P:DNA-templated transcription initiation"/>
    <property type="evidence" value="ECO:0007669"/>
    <property type="project" value="InterPro"/>
</dbReference>
<dbReference type="InterPro" id="IPR013324">
    <property type="entry name" value="RNA_pol_sigma_r3/r4-like"/>
</dbReference>
<proteinExistence type="inferred from homology"/>
<dbReference type="AlphaFoldDB" id="A0A8A4TH59"/>
<reference evidence="6" key="1">
    <citation type="submission" date="2021-03" db="EMBL/GenBank/DDBJ databases">
        <title>Acanthopleuribacteraceae sp. M133.</title>
        <authorList>
            <person name="Wang G."/>
        </authorList>
    </citation>
    <scope>NUCLEOTIDE SEQUENCE</scope>
    <source>
        <strain evidence="6">M133</strain>
    </source>
</reference>